<proteinExistence type="predicted"/>
<dbReference type="SUPFAM" id="SSF55486">
    <property type="entry name" value="Metalloproteases ('zincins'), catalytic domain"/>
    <property type="match status" value="1"/>
</dbReference>
<gene>
    <name evidence="1" type="ORF">HPB48_021929</name>
</gene>
<organism evidence="1 2">
    <name type="scientific">Haemaphysalis longicornis</name>
    <name type="common">Bush tick</name>
    <dbReference type="NCBI Taxonomy" id="44386"/>
    <lineage>
        <taxon>Eukaryota</taxon>
        <taxon>Metazoa</taxon>
        <taxon>Ecdysozoa</taxon>
        <taxon>Arthropoda</taxon>
        <taxon>Chelicerata</taxon>
        <taxon>Arachnida</taxon>
        <taxon>Acari</taxon>
        <taxon>Parasitiformes</taxon>
        <taxon>Ixodida</taxon>
        <taxon>Ixodoidea</taxon>
        <taxon>Ixodidae</taxon>
        <taxon>Haemaphysalinae</taxon>
        <taxon>Haemaphysalis</taxon>
    </lineage>
</organism>
<dbReference type="EMBL" id="JABSTR010000004">
    <property type="protein sequence ID" value="KAH9367037.1"/>
    <property type="molecule type" value="Genomic_DNA"/>
</dbReference>
<dbReference type="AlphaFoldDB" id="A0A9J6FV30"/>
<dbReference type="PROSITE" id="PS51885">
    <property type="entry name" value="NEPRILYSIN"/>
    <property type="match status" value="1"/>
</dbReference>
<name>A0A9J6FV30_HAELO</name>
<dbReference type="InterPro" id="IPR000718">
    <property type="entry name" value="Peptidase_M13"/>
</dbReference>
<evidence type="ECO:0000313" key="1">
    <source>
        <dbReference type="EMBL" id="KAH9367037.1"/>
    </source>
</evidence>
<sequence length="90" mass="9962">MAFRHGHMSVRNNPSLSKLRAVCHSQACQQYTSELQSSLDARVNPCHSLYGFVCGRWRRGGAVMSTRKAAEARLLRQALQSVDGCERLGG</sequence>
<comment type="caution">
    <text evidence="1">The sequence shown here is derived from an EMBL/GenBank/DDBJ whole genome shotgun (WGS) entry which is preliminary data.</text>
</comment>
<reference evidence="1 2" key="1">
    <citation type="journal article" date="2020" name="Cell">
        <title>Large-Scale Comparative Analyses of Tick Genomes Elucidate Their Genetic Diversity and Vector Capacities.</title>
        <authorList>
            <consortium name="Tick Genome and Microbiome Consortium (TIGMIC)"/>
            <person name="Jia N."/>
            <person name="Wang J."/>
            <person name="Shi W."/>
            <person name="Du L."/>
            <person name="Sun Y."/>
            <person name="Zhan W."/>
            <person name="Jiang J.F."/>
            <person name="Wang Q."/>
            <person name="Zhang B."/>
            <person name="Ji P."/>
            <person name="Bell-Sakyi L."/>
            <person name="Cui X.M."/>
            <person name="Yuan T.T."/>
            <person name="Jiang B.G."/>
            <person name="Yang W.F."/>
            <person name="Lam T.T."/>
            <person name="Chang Q.C."/>
            <person name="Ding S.J."/>
            <person name="Wang X.J."/>
            <person name="Zhu J.G."/>
            <person name="Ruan X.D."/>
            <person name="Zhao L."/>
            <person name="Wei J.T."/>
            <person name="Ye R.Z."/>
            <person name="Que T.C."/>
            <person name="Du C.H."/>
            <person name="Zhou Y.H."/>
            <person name="Cheng J.X."/>
            <person name="Dai P.F."/>
            <person name="Guo W.B."/>
            <person name="Han X.H."/>
            <person name="Huang E.J."/>
            <person name="Li L.F."/>
            <person name="Wei W."/>
            <person name="Gao Y.C."/>
            <person name="Liu J.Z."/>
            <person name="Shao H.Z."/>
            <person name="Wang X."/>
            <person name="Wang C.C."/>
            <person name="Yang T.C."/>
            <person name="Huo Q.B."/>
            <person name="Li W."/>
            <person name="Chen H.Y."/>
            <person name="Chen S.E."/>
            <person name="Zhou L.G."/>
            <person name="Ni X.B."/>
            <person name="Tian J.H."/>
            <person name="Sheng Y."/>
            <person name="Liu T."/>
            <person name="Pan Y.S."/>
            <person name="Xia L.Y."/>
            <person name="Li J."/>
            <person name="Zhao F."/>
            <person name="Cao W.C."/>
        </authorList>
    </citation>
    <scope>NUCLEOTIDE SEQUENCE [LARGE SCALE GENOMIC DNA]</scope>
    <source>
        <strain evidence="1">HaeL-2018</strain>
    </source>
</reference>
<dbReference type="VEuPathDB" id="VectorBase:HLOH_060686"/>
<keyword evidence="2" id="KW-1185">Reference proteome</keyword>
<evidence type="ECO:0000313" key="2">
    <source>
        <dbReference type="Proteomes" id="UP000821853"/>
    </source>
</evidence>
<accession>A0A9J6FV30</accession>
<dbReference type="Gene3D" id="3.40.390.10">
    <property type="entry name" value="Collagenase (Catalytic Domain)"/>
    <property type="match status" value="1"/>
</dbReference>
<dbReference type="GO" id="GO:0004222">
    <property type="term" value="F:metalloendopeptidase activity"/>
    <property type="evidence" value="ECO:0007669"/>
    <property type="project" value="InterPro"/>
</dbReference>
<dbReference type="GO" id="GO:0006508">
    <property type="term" value="P:proteolysis"/>
    <property type="evidence" value="ECO:0007669"/>
    <property type="project" value="InterPro"/>
</dbReference>
<dbReference type="InterPro" id="IPR024079">
    <property type="entry name" value="MetalloPept_cat_dom_sf"/>
</dbReference>
<protein>
    <submittedName>
        <fullName evidence="1">Uncharacterized protein</fullName>
    </submittedName>
</protein>
<dbReference type="Proteomes" id="UP000821853">
    <property type="component" value="Chromosome 2"/>
</dbReference>